<comment type="subcellular location">
    <subcellularLocation>
        <location evidence="1">Membrane</location>
        <topology evidence="1">Multi-pass membrane protein</topology>
    </subcellularLocation>
</comment>
<keyword evidence="4 9" id="KW-1133">Transmembrane helix</keyword>
<evidence type="ECO:0000313" key="12">
    <source>
        <dbReference type="Proteomes" id="UP000887013"/>
    </source>
</evidence>
<dbReference type="AlphaFoldDB" id="A0A8X6MPV4"/>
<dbReference type="GO" id="GO:0005886">
    <property type="term" value="C:plasma membrane"/>
    <property type="evidence" value="ECO:0007669"/>
    <property type="project" value="TreeGrafter"/>
</dbReference>
<evidence type="ECO:0000256" key="7">
    <source>
        <dbReference type="ARBA" id="ARBA00023170"/>
    </source>
</evidence>
<dbReference type="InterPro" id="IPR017452">
    <property type="entry name" value="GPCR_Rhodpsn_7TM"/>
</dbReference>
<dbReference type="Gene3D" id="1.20.1070.10">
    <property type="entry name" value="Rhodopsin 7-helix transmembrane proteins"/>
    <property type="match status" value="1"/>
</dbReference>
<dbReference type="Pfam" id="PF00001">
    <property type="entry name" value="7tm_1"/>
    <property type="match status" value="1"/>
</dbReference>
<dbReference type="InterPro" id="IPR000276">
    <property type="entry name" value="GPCR_Rhodpsn"/>
</dbReference>
<proteinExistence type="inferred from homology"/>
<evidence type="ECO:0000256" key="1">
    <source>
        <dbReference type="ARBA" id="ARBA00004141"/>
    </source>
</evidence>
<keyword evidence="8" id="KW-0807">Transducer</keyword>
<feature type="domain" description="G-protein coupled receptors family 1 profile" evidence="10">
    <location>
        <begin position="68"/>
        <end position="127"/>
    </location>
</feature>
<dbReference type="PROSITE" id="PS50262">
    <property type="entry name" value="G_PROTEIN_RECEP_F1_2"/>
    <property type="match status" value="1"/>
</dbReference>
<organism evidence="11 12">
    <name type="scientific">Nephila pilipes</name>
    <name type="common">Giant wood spider</name>
    <name type="synonym">Nephila maculata</name>
    <dbReference type="NCBI Taxonomy" id="299642"/>
    <lineage>
        <taxon>Eukaryota</taxon>
        <taxon>Metazoa</taxon>
        <taxon>Ecdysozoa</taxon>
        <taxon>Arthropoda</taxon>
        <taxon>Chelicerata</taxon>
        <taxon>Arachnida</taxon>
        <taxon>Araneae</taxon>
        <taxon>Araneomorphae</taxon>
        <taxon>Entelegynae</taxon>
        <taxon>Araneoidea</taxon>
        <taxon>Nephilidae</taxon>
        <taxon>Nephila</taxon>
    </lineage>
</organism>
<keyword evidence="3 9" id="KW-0812">Transmembrane</keyword>
<evidence type="ECO:0000256" key="3">
    <source>
        <dbReference type="ARBA" id="ARBA00022692"/>
    </source>
</evidence>
<keyword evidence="12" id="KW-1185">Reference proteome</keyword>
<evidence type="ECO:0000313" key="11">
    <source>
        <dbReference type="EMBL" id="GFS71625.1"/>
    </source>
</evidence>
<dbReference type="Proteomes" id="UP000887013">
    <property type="component" value="Unassembled WGS sequence"/>
</dbReference>
<sequence length="175" mass="19776">MEAFITENHTDPQIVEEIFVDEINGCDFELNFSQYDFPNEAALTEPFMWEDFVKIAFYLLILVVALMGNISVILTVILNRSMRTTINFYLVNLAVADLLICICCMWVPLANSITKPLYSLGPFICKLNPFAQSSTLTSFYAFPPFNNNMTLAGIVCPGLRMNNGRHPLHLIIQSP</sequence>
<comment type="caution">
    <text evidence="11">The sequence shown here is derived from an EMBL/GenBank/DDBJ whole genome shotgun (WGS) entry which is preliminary data.</text>
</comment>
<keyword evidence="7" id="KW-0675">Receptor</keyword>
<dbReference type="EMBL" id="BMAW01095747">
    <property type="protein sequence ID" value="GFS71625.1"/>
    <property type="molecule type" value="Genomic_DNA"/>
</dbReference>
<dbReference type="OrthoDB" id="5975505at2759"/>
<evidence type="ECO:0000256" key="6">
    <source>
        <dbReference type="ARBA" id="ARBA00023136"/>
    </source>
</evidence>
<evidence type="ECO:0000256" key="5">
    <source>
        <dbReference type="ARBA" id="ARBA00023040"/>
    </source>
</evidence>
<keyword evidence="5" id="KW-0297">G-protein coupled receptor</keyword>
<accession>A0A8X6MPV4</accession>
<protein>
    <submittedName>
        <fullName evidence="11">G_PROTEIN_RECEP_F1_2 domain-containing protein</fullName>
    </submittedName>
</protein>
<dbReference type="SUPFAM" id="SSF81321">
    <property type="entry name" value="Family A G protein-coupled receptor-like"/>
    <property type="match status" value="1"/>
</dbReference>
<evidence type="ECO:0000259" key="10">
    <source>
        <dbReference type="PROSITE" id="PS50262"/>
    </source>
</evidence>
<evidence type="ECO:0000256" key="2">
    <source>
        <dbReference type="ARBA" id="ARBA00010663"/>
    </source>
</evidence>
<reference evidence="11" key="1">
    <citation type="submission" date="2020-08" db="EMBL/GenBank/DDBJ databases">
        <title>Multicomponent nature underlies the extraordinary mechanical properties of spider dragline silk.</title>
        <authorList>
            <person name="Kono N."/>
            <person name="Nakamura H."/>
            <person name="Mori M."/>
            <person name="Yoshida Y."/>
            <person name="Ohtoshi R."/>
            <person name="Malay A.D."/>
            <person name="Moran D.A.P."/>
            <person name="Tomita M."/>
            <person name="Numata K."/>
            <person name="Arakawa K."/>
        </authorList>
    </citation>
    <scope>NUCLEOTIDE SEQUENCE</scope>
</reference>
<evidence type="ECO:0000256" key="9">
    <source>
        <dbReference type="SAM" id="Phobius"/>
    </source>
</evidence>
<evidence type="ECO:0000256" key="4">
    <source>
        <dbReference type="ARBA" id="ARBA00022989"/>
    </source>
</evidence>
<dbReference type="PANTHER" id="PTHR45695:SF28">
    <property type="entry name" value="G-PROTEIN COUPLED RECEPTORS FAMILY 1 PROFILE DOMAIN-CONTAINING PROTEIN"/>
    <property type="match status" value="1"/>
</dbReference>
<dbReference type="PRINTS" id="PR00237">
    <property type="entry name" value="GPCRRHODOPSN"/>
</dbReference>
<dbReference type="PANTHER" id="PTHR45695">
    <property type="entry name" value="LEUCOKININ RECEPTOR-RELATED"/>
    <property type="match status" value="1"/>
</dbReference>
<comment type="similarity">
    <text evidence="2">Belongs to the G-protein coupled receptor 1 family.</text>
</comment>
<gene>
    <name evidence="11" type="primary">AVEN_70927_1</name>
    <name evidence="11" type="ORF">NPIL_620541</name>
</gene>
<feature type="transmembrane region" description="Helical" evidence="9">
    <location>
        <begin position="89"/>
        <end position="109"/>
    </location>
</feature>
<evidence type="ECO:0000256" key="8">
    <source>
        <dbReference type="ARBA" id="ARBA00023224"/>
    </source>
</evidence>
<feature type="transmembrane region" description="Helical" evidence="9">
    <location>
        <begin position="55"/>
        <end position="77"/>
    </location>
</feature>
<dbReference type="GO" id="GO:0004930">
    <property type="term" value="F:G protein-coupled receptor activity"/>
    <property type="evidence" value="ECO:0007669"/>
    <property type="project" value="UniProtKB-KW"/>
</dbReference>
<keyword evidence="6 9" id="KW-0472">Membrane</keyword>
<name>A0A8X6MPV4_NEPPI</name>